<protein>
    <submittedName>
        <fullName evidence="9">LD-carboxypeptidase</fullName>
    </submittedName>
</protein>
<feature type="active site" description="Nucleophile" evidence="6">
    <location>
        <position position="112"/>
    </location>
</feature>
<feature type="active site" description="Charge relay system" evidence="6">
    <location>
        <position position="274"/>
    </location>
</feature>
<dbReference type="RefSeq" id="WP_105983562.1">
    <property type="nucleotide sequence ID" value="NZ_MQUC01000003.1"/>
</dbReference>
<feature type="domain" description="LD-carboxypeptidase N-terminal" evidence="7">
    <location>
        <begin position="16"/>
        <end position="131"/>
    </location>
</feature>
<evidence type="ECO:0000256" key="3">
    <source>
        <dbReference type="ARBA" id="ARBA00022670"/>
    </source>
</evidence>
<dbReference type="Pfam" id="PF17676">
    <property type="entry name" value="Peptidase_S66C"/>
    <property type="match status" value="1"/>
</dbReference>
<feature type="active site" description="Charge relay system" evidence="6">
    <location>
        <position position="204"/>
    </location>
</feature>
<evidence type="ECO:0000256" key="4">
    <source>
        <dbReference type="ARBA" id="ARBA00022801"/>
    </source>
</evidence>
<gene>
    <name evidence="9" type="ORF">BST86_12535</name>
</gene>
<dbReference type="SUPFAM" id="SSF141986">
    <property type="entry name" value="LD-carboxypeptidase A C-terminal domain-like"/>
    <property type="match status" value="1"/>
</dbReference>
<dbReference type="InterPro" id="IPR040449">
    <property type="entry name" value="Peptidase_S66_N"/>
</dbReference>
<evidence type="ECO:0000256" key="1">
    <source>
        <dbReference type="ARBA" id="ARBA00010233"/>
    </source>
</evidence>
<dbReference type="CDD" id="cd07025">
    <property type="entry name" value="Peptidase_S66"/>
    <property type="match status" value="1"/>
</dbReference>
<dbReference type="AlphaFoldDB" id="A0A2S9WWM3"/>
<keyword evidence="10" id="KW-1185">Reference proteome</keyword>
<evidence type="ECO:0000313" key="10">
    <source>
        <dbReference type="Proteomes" id="UP000239532"/>
    </source>
</evidence>
<evidence type="ECO:0000259" key="7">
    <source>
        <dbReference type="Pfam" id="PF02016"/>
    </source>
</evidence>
<evidence type="ECO:0000256" key="2">
    <source>
        <dbReference type="ARBA" id="ARBA00022645"/>
    </source>
</evidence>
<dbReference type="EMBL" id="MQUC01000003">
    <property type="protein sequence ID" value="PRP67865.1"/>
    <property type="molecule type" value="Genomic_DNA"/>
</dbReference>
<evidence type="ECO:0000256" key="6">
    <source>
        <dbReference type="PIRSR" id="PIRSR028757-1"/>
    </source>
</evidence>
<dbReference type="PIRSF" id="PIRSF028757">
    <property type="entry name" value="LD-carboxypeptidase"/>
    <property type="match status" value="1"/>
</dbReference>
<comment type="similarity">
    <text evidence="1">Belongs to the peptidase S66 family.</text>
</comment>
<evidence type="ECO:0000259" key="8">
    <source>
        <dbReference type="Pfam" id="PF17676"/>
    </source>
</evidence>
<organism evidence="9 10">
    <name type="scientific">Nonlabens agnitus</name>
    <dbReference type="NCBI Taxonomy" id="870484"/>
    <lineage>
        <taxon>Bacteria</taxon>
        <taxon>Pseudomonadati</taxon>
        <taxon>Bacteroidota</taxon>
        <taxon>Flavobacteriia</taxon>
        <taxon>Flavobacteriales</taxon>
        <taxon>Flavobacteriaceae</taxon>
        <taxon>Nonlabens</taxon>
    </lineage>
</organism>
<dbReference type="PANTHER" id="PTHR30237">
    <property type="entry name" value="MURAMOYLTETRAPEPTIDE CARBOXYPEPTIDASE"/>
    <property type="match status" value="1"/>
</dbReference>
<proteinExistence type="inferred from homology"/>
<accession>A0A2S9WWM3</accession>
<dbReference type="Pfam" id="PF02016">
    <property type="entry name" value="Peptidase_S66"/>
    <property type="match status" value="1"/>
</dbReference>
<dbReference type="GO" id="GO:0006508">
    <property type="term" value="P:proteolysis"/>
    <property type="evidence" value="ECO:0007669"/>
    <property type="project" value="UniProtKB-KW"/>
</dbReference>
<dbReference type="InterPro" id="IPR027478">
    <property type="entry name" value="LdcA_N"/>
</dbReference>
<dbReference type="GO" id="GO:0008236">
    <property type="term" value="F:serine-type peptidase activity"/>
    <property type="evidence" value="ECO:0007669"/>
    <property type="project" value="UniProtKB-KW"/>
</dbReference>
<evidence type="ECO:0000313" key="9">
    <source>
        <dbReference type="EMBL" id="PRP67865.1"/>
    </source>
</evidence>
<evidence type="ECO:0000256" key="5">
    <source>
        <dbReference type="ARBA" id="ARBA00022825"/>
    </source>
</evidence>
<reference evidence="9 10" key="1">
    <citation type="submission" date="2016-11" db="EMBL/GenBank/DDBJ databases">
        <title>Trade-off between light-utilization and light-protection in marine flavobacteria.</title>
        <authorList>
            <person name="Kumagai Y."/>
        </authorList>
    </citation>
    <scope>NUCLEOTIDE SEQUENCE [LARGE SCALE GENOMIC DNA]</scope>
    <source>
        <strain evidence="9 10">JCM 17109</strain>
    </source>
</reference>
<dbReference type="InterPro" id="IPR040921">
    <property type="entry name" value="Peptidase_S66C"/>
</dbReference>
<keyword evidence="3" id="KW-0645">Protease</keyword>
<dbReference type="OrthoDB" id="9807329at2"/>
<dbReference type="SUPFAM" id="SSF52317">
    <property type="entry name" value="Class I glutamine amidotransferase-like"/>
    <property type="match status" value="1"/>
</dbReference>
<comment type="caution">
    <text evidence="9">The sequence shown here is derived from an EMBL/GenBank/DDBJ whole genome shotgun (WGS) entry which is preliminary data.</text>
</comment>
<sequence length="300" mass="33254">MKAYQPFPSLCEGDHIRILCTARSVEAVDLQPATEWLSSLGFQVSLGKTIGNKDHQYGGTNEKRLHDFMDALKDENVNAIWIARGGYGTVKIVDQIDLNVLNGKNKLLIGYSDVTHLHGLWQCNGLQSMHAFMPREIGEKSKAVRESFQYAATQSPQNYTIPNTQHLKPVTLKAPIVGGNLSVLVSMLGSATFPELDGHFLFIEDLDELLYHVDRMVTVLSRAGKLAHLKGLIVGGFTDIKDHDTPFGKTVEEIIQEHTADYSYPVIYGFPAGHVVDNYSFVLGKDITVAIKKENITISQ</sequence>
<dbReference type="PANTHER" id="PTHR30237:SF2">
    <property type="entry name" value="MUREIN TETRAPEPTIDE CARBOXYPEPTIDASE"/>
    <property type="match status" value="1"/>
</dbReference>
<dbReference type="Gene3D" id="3.50.30.60">
    <property type="entry name" value="LD-carboxypeptidase A C-terminal domain-like"/>
    <property type="match status" value="1"/>
</dbReference>
<name>A0A2S9WWM3_9FLAO</name>
<dbReference type="Proteomes" id="UP000239532">
    <property type="component" value="Unassembled WGS sequence"/>
</dbReference>
<feature type="domain" description="LD-carboxypeptidase C-terminal" evidence="8">
    <location>
        <begin position="174"/>
        <end position="289"/>
    </location>
</feature>
<dbReference type="InterPro" id="IPR027461">
    <property type="entry name" value="Carboxypeptidase_A_C_sf"/>
</dbReference>
<dbReference type="InterPro" id="IPR029062">
    <property type="entry name" value="Class_I_gatase-like"/>
</dbReference>
<keyword evidence="2 9" id="KW-0121">Carboxypeptidase</keyword>
<keyword evidence="4" id="KW-0378">Hydrolase</keyword>
<dbReference type="Gene3D" id="3.40.50.10740">
    <property type="entry name" value="Class I glutamine amidotransferase-like"/>
    <property type="match status" value="1"/>
</dbReference>
<dbReference type="GO" id="GO:0004180">
    <property type="term" value="F:carboxypeptidase activity"/>
    <property type="evidence" value="ECO:0007669"/>
    <property type="project" value="UniProtKB-KW"/>
</dbReference>
<dbReference type="InterPro" id="IPR003507">
    <property type="entry name" value="S66_fam"/>
</dbReference>
<keyword evidence="5" id="KW-0720">Serine protease</keyword>